<keyword evidence="1" id="KW-0812">Transmembrane</keyword>
<proteinExistence type="predicted"/>
<dbReference type="AlphaFoldDB" id="A0A1J5SCL4"/>
<evidence type="ECO:0000256" key="1">
    <source>
        <dbReference type="SAM" id="Phobius"/>
    </source>
</evidence>
<feature type="transmembrane region" description="Helical" evidence="1">
    <location>
        <begin position="19"/>
        <end position="36"/>
    </location>
</feature>
<reference evidence="2" key="1">
    <citation type="submission" date="2016-10" db="EMBL/GenBank/DDBJ databases">
        <title>Sequence of Gallionella enrichment culture.</title>
        <authorList>
            <person name="Poehlein A."/>
            <person name="Muehling M."/>
            <person name="Daniel R."/>
        </authorList>
    </citation>
    <scope>NUCLEOTIDE SEQUENCE</scope>
</reference>
<gene>
    <name evidence="2" type="ORF">GALL_185560</name>
</gene>
<comment type="caution">
    <text evidence="2">The sequence shown here is derived from an EMBL/GenBank/DDBJ whole genome shotgun (WGS) entry which is preliminary data.</text>
</comment>
<keyword evidence="1" id="KW-0472">Membrane</keyword>
<sequence length="37" mass="3880">MNDKIINSEDKADIQFQSVLGWLAAAAVSIAALASFA</sequence>
<protein>
    <submittedName>
        <fullName evidence="2">Uncharacterized protein</fullName>
    </submittedName>
</protein>
<organism evidence="2">
    <name type="scientific">mine drainage metagenome</name>
    <dbReference type="NCBI Taxonomy" id="410659"/>
    <lineage>
        <taxon>unclassified sequences</taxon>
        <taxon>metagenomes</taxon>
        <taxon>ecological metagenomes</taxon>
    </lineage>
</organism>
<evidence type="ECO:0000313" key="2">
    <source>
        <dbReference type="EMBL" id="OIQ99459.1"/>
    </source>
</evidence>
<dbReference type="EMBL" id="MLJW01000106">
    <property type="protein sequence ID" value="OIQ99459.1"/>
    <property type="molecule type" value="Genomic_DNA"/>
</dbReference>
<keyword evidence="1" id="KW-1133">Transmembrane helix</keyword>
<name>A0A1J5SCL4_9ZZZZ</name>
<accession>A0A1J5SCL4</accession>